<dbReference type="InterPro" id="IPR045122">
    <property type="entry name" value="Csc1-like"/>
</dbReference>
<evidence type="ECO:0000259" key="9">
    <source>
        <dbReference type="Pfam" id="PF02714"/>
    </source>
</evidence>
<evidence type="ECO:0000256" key="6">
    <source>
        <dbReference type="ARBA" id="ARBA00023136"/>
    </source>
</evidence>
<dbReference type="InterPro" id="IPR032880">
    <property type="entry name" value="CSC1/OSCA1-like_N"/>
</dbReference>
<feature type="transmembrane region" description="Helical" evidence="8">
    <location>
        <begin position="697"/>
        <end position="716"/>
    </location>
</feature>
<comment type="similarity">
    <text evidence="2">Belongs to the CSC1 (TC 1.A.17) family.</text>
</comment>
<dbReference type="Pfam" id="PF13967">
    <property type="entry name" value="RSN1_TM"/>
    <property type="match status" value="1"/>
</dbReference>
<dbReference type="Proteomes" id="UP000007110">
    <property type="component" value="Unassembled WGS sequence"/>
</dbReference>
<dbReference type="KEGG" id="spu:580854"/>
<organism evidence="12 13">
    <name type="scientific">Strongylocentrotus purpuratus</name>
    <name type="common">Purple sea urchin</name>
    <dbReference type="NCBI Taxonomy" id="7668"/>
    <lineage>
        <taxon>Eukaryota</taxon>
        <taxon>Metazoa</taxon>
        <taxon>Echinodermata</taxon>
        <taxon>Eleutherozoa</taxon>
        <taxon>Echinozoa</taxon>
        <taxon>Echinoidea</taxon>
        <taxon>Euechinoidea</taxon>
        <taxon>Echinacea</taxon>
        <taxon>Camarodonta</taxon>
        <taxon>Echinidea</taxon>
        <taxon>Strongylocentrotidae</taxon>
        <taxon>Strongylocentrotus</taxon>
    </lineage>
</organism>
<feature type="transmembrane region" description="Helical" evidence="8">
    <location>
        <begin position="610"/>
        <end position="640"/>
    </location>
</feature>
<keyword evidence="5 8" id="KW-1133">Transmembrane helix</keyword>
<feature type="transmembrane region" description="Helical" evidence="8">
    <location>
        <begin position="200"/>
        <end position="218"/>
    </location>
</feature>
<dbReference type="EnsemblMetazoa" id="XM_030999074">
    <property type="protein sequence ID" value="XP_030854934"/>
    <property type="gene ID" value="LOC580854"/>
</dbReference>
<dbReference type="Pfam" id="PF02714">
    <property type="entry name" value="RSN1_7TM"/>
    <property type="match status" value="1"/>
</dbReference>
<evidence type="ECO:0000256" key="3">
    <source>
        <dbReference type="ARBA" id="ARBA00022448"/>
    </source>
</evidence>
<evidence type="ECO:0000256" key="2">
    <source>
        <dbReference type="ARBA" id="ARBA00007779"/>
    </source>
</evidence>
<keyword evidence="4 8" id="KW-0812">Transmembrane</keyword>
<dbReference type="Pfam" id="PF14703">
    <property type="entry name" value="PHM7_cyt"/>
    <property type="match status" value="1"/>
</dbReference>
<dbReference type="FunCoup" id="A0A7M7PT56">
    <property type="interactions" value="1786"/>
</dbReference>
<dbReference type="RefSeq" id="XP_030854934.1">
    <property type="nucleotide sequence ID" value="XM_030999074.1"/>
</dbReference>
<feature type="region of interest" description="Disordered" evidence="7">
    <location>
        <begin position="775"/>
        <end position="817"/>
    </location>
</feature>
<dbReference type="InterPro" id="IPR027815">
    <property type="entry name" value="CSC1/OSCA1-like_cyt"/>
</dbReference>
<keyword evidence="13" id="KW-1185">Reference proteome</keyword>
<evidence type="ECO:0000313" key="12">
    <source>
        <dbReference type="EnsemblMetazoa" id="XP_030854934"/>
    </source>
</evidence>
<keyword evidence="6 8" id="KW-0472">Membrane</keyword>
<dbReference type="InParanoid" id="A0A7M7PT56"/>
<feature type="domain" description="CSC1/OSCA1-like N-terminal transmembrane" evidence="10">
    <location>
        <begin position="110"/>
        <end position="218"/>
    </location>
</feature>
<dbReference type="OrthoDB" id="1689567at2759"/>
<reference evidence="13" key="1">
    <citation type="submission" date="2015-02" db="EMBL/GenBank/DDBJ databases">
        <title>Genome sequencing for Strongylocentrotus purpuratus.</title>
        <authorList>
            <person name="Murali S."/>
            <person name="Liu Y."/>
            <person name="Vee V."/>
            <person name="English A."/>
            <person name="Wang M."/>
            <person name="Skinner E."/>
            <person name="Han Y."/>
            <person name="Muzny D.M."/>
            <person name="Worley K.C."/>
            <person name="Gibbs R.A."/>
        </authorList>
    </citation>
    <scope>NUCLEOTIDE SEQUENCE</scope>
</reference>
<dbReference type="OMA" id="PKRYYAH"/>
<dbReference type="GO" id="GO:0005886">
    <property type="term" value="C:plasma membrane"/>
    <property type="evidence" value="ECO:0000318"/>
    <property type="project" value="GO_Central"/>
</dbReference>
<proteinExistence type="inferred from homology"/>
<dbReference type="PANTHER" id="PTHR13018">
    <property type="entry name" value="PROBABLE MEMBRANE PROTEIN DUF221-RELATED"/>
    <property type="match status" value="1"/>
</dbReference>
<feature type="transmembrane region" description="Helical" evidence="8">
    <location>
        <begin position="33"/>
        <end position="50"/>
    </location>
</feature>
<evidence type="ECO:0000256" key="5">
    <source>
        <dbReference type="ARBA" id="ARBA00022989"/>
    </source>
</evidence>
<dbReference type="GO" id="GO:0005227">
    <property type="term" value="F:calcium-activated cation channel activity"/>
    <property type="evidence" value="ECO:0000318"/>
    <property type="project" value="GO_Central"/>
</dbReference>
<dbReference type="InterPro" id="IPR003864">
    <property type="entry name" value="CSC1/OSCA1-like_7TM"/>
</dbReference>
<feature type="transmembrane region" description="Helical" evidence="8">
    <location>
        <begin position="415"/>
        <end position="435"/>
    </location>
</feature>
<evidence type="ECO:0000256" key="1">
    <source>
        <dbReference type="ARBA" id="ARBA00004141"/>
    </source>
</evidence>
<evidence type="ECO:0000259" key="11">
    <source>
        <dbReference type="Pfam" id="PF14703"/>
    </source>
</evidence>
<keyword evidence="3" id="KW-0813">Transport</keyword>
<name>A0A7M7PT56_STRPU</name>
<feature type="transmembrane region" description="Helical" evidence="8">
    <location>
        <begin position="507"/>
        <end position="529"/>
    </location>
</feature>
<dbReference type="PANTHER" id="PTHR13018:SF5">
    <property type="entry name" value="RE44586P"/>
    <property type="match status" value="1"/>
</dbReference>
<protein>
    <recommendedName>
        <fullName evidence="14">CSC1-like protein 2</fullName>
    </recommendedName>
</protein>
<dbReference type="AlphaFoldDB" id="A0A7M7PT56"/>
<feature type="transmembrane region" description="Helical" evidence="8">
    <location>
        <begin position="666"/>
        <end position="685"/>
    </location>
</feature>
<sequence length="817" mass="92852">MWGVTNSSENCSLQGKNNTAISFLQYGGIPQNIAYNCLFYVILVVLFAIFRKVAGDYGRIALVNQGEERRVFSSQNGTAGYNIWTSMFYGDHSSQGKSKNVNNANDVGIADHPPHSRTTGLCDWIPAIFRIKDADIRSNSGTDAVQYLQFQRYLIVLMMIITVFCLVVILPVNFSGSQELGTNNFGRTTITNIPNKDAKLWVHTIFCMVYFMIVILFMRHFSMHLPYRSETDTVSRTLLVSGIPLERTDPALIKQHFQEAYPDVVVTDVQFAYDIARLKRLDTQRRDAHLNRLHCEKIYQRTTQRPTLRPGTCGQLGCGGPKVDAIEYYGNEEEALTVTVAEEKRKALKSNLGMAFVSVHSETMATKIVTDYTTLKTGPPTVSSVSRQLHSTVWEVDFAPKPDDIIWENLSISPYVWWLSVILINIALFVLLFFLTTPSVIMTTLDTTNYKETFANAKSPFVSQFLPTLLLWTFAALLPLLVVYSSYYFEFHWTRTKLNHTIMRKTFIFLLLMILILPSLGLASAQALFEYSLKSVAEIKMRWGCIFLPENGAFFVNFIITSAFIGTALELIRFPELFYYGINMLWTRSEAEKITKRSRVAYEFQYGVQYAWILTTFTVVLVYSITCPLIAPFGLIYFVLKHLVDRYNIYFAYIPSRIHQGIHQSAVNFVVIAGMLLQLSVLFFSVLRLGSVDPRSILLFVFLVLTIGLYIAKVCFNIWMGYVPPEYDEFNNEEEPVIEKEVEHKYLHPSFSFGNDLSHLDKDFVPDVLMEDAEAGEGSGTAPTGVRGHQAYGTMDHGSEHISYQPQVDTESSEQEE</sequence>
<evidence type="ECO:0008006" key="14">
    <source>
        <dbReference type="Google" id="ProtNLM"/>
    </source>
</evidence>
<feature type="domain" description="CSC1/OSCA1-like 7TM region" evidence="9">
    <location>
        <begin position="422"/>
        <end position="679"/>
    </location>
</feature>
<evidence type="ECO:0000256" key="7">
    <source>
        <dbReference type="SAM" id="MobiDB-lite"/>
    </source>
</evidence>
<reference evidence="12" key="2">
    <citation type="submission" date="2021-01" db="UniProtKB">
        <authorList>
            <consortium name="EnsemblMetazoa"/>
        </authorList>
    </citation>
    <scope>IDENTIFICATION</scope>
</reference>
<feature type="transmembrane region" description="Helical" evidence="8">
    <location>
        <begin position="153"/>
        <end position="174"/>
    </location>
</feature>
<evidence type="ECO:0000256" key="8">
    <source>
        <dbReference type="SAM" id="Phobius"/>
    </source>
</evidence>
<evidence type="ECO:0000256" key="4">
    <source>
        <dbReference type="ARBA" id="ARBA00022692"/>
    </source>
</evidence>
<feature type="domain" description="CSC1/OSCA1-like cytosolic" evidence="11">
    <location>
        <begin position="235"/>
        <end position="409"/>
    </location>
</feature>
<accession>A0A7M7PT56</accession>
<evidence type="ECO:0000259" key="10">
    <source>
        <dbReference type="Pfam" id="PF13967"/>
    </source>
</evidence>
<dbReference type="GeneID" id="580854"/>
<comment type="subcellular location">
    <subcellularLocation>
        <location evidence="1">Membrane</location>
        <topology evidence="1">Multi-pass membrane protein</topology>
    </subcellularLocation>
</comment>
<evidence type="ECO:0000313" key="13">
    <source>
        <dbReference type="Proteomes" id="UP000007110"/>
    </source>
</evidence>
<feature type="transmembrane region" description="Helical" evidence="8">
    <location>
        <begin position="469"/>
        <end position="487"/>
    </location>
</feature>